<proteinExistence type="predicted"/>
<dbReference type="EMBL" id="UINC01139519">
    <property type="protein sequence ID" value="SVD26113.1"/>
    <property type="molecule type" value="Genomic_DNA"/>
</dbReference>
<evidence type="ECO:0000313" key="2">
    <source>
        <dbReference type="EMBL" id="SVD26113.1"/>
    </source>
</evidence>
<accession>A0A382TVT8</accession>
<feature type="non-terminal residue" evidence="2">
    <location>
        <position position="1"/>
    </location>
</feature>
<organism evidence="2">
    <name type="scientific">marine metagenome</name>
    <dbReference type="NCBI Taxonomy" id="408172"/>
    <lineage>
        <taxon>unclassified sequences</taxon>
        <taxon>metagenomes</taxon>
        <taxon>ecological metagenomes</taxon>
    </lineage>
</organism>
<keyword evidence="1" id="KW-1133">Transmembrane helix</keyword>
<gene>
    <name evidence="2" type="ORF">METZ01_LOCUS378967</name>
</gene>
<sequence length="187" mass="20569">VFVGVIIALYKILSPILYVQQLGSFSGIGIQEGGAKLTLEYFRNLFFLMTMVEAICAGFIAGVIAEEKMVAGIKHVLVMVSVTIFVFFIFVFPSDLSVEISIFPSETTIEGKVTINGKIFAEGAPVSGASISILDHTGIPKQSFSDNSGEFRYFWTAPDSPGEYNLQISIEHEKEIKNFVRTVRVNN</sequence>
<evidence type="ECO:0000256" key="1">
    <source>
        <dbReference type="SAM" id="Phobius"/>
    </source>
</evidence>
<name>A0A382TVT8_9ZZZZ</name>
<feature type="transmembrane region" description="Helical" evidence="1">
    <location>
        <begin position="45"/>
        <end position="64"/>
    </location>
</feature>
<reference evidence="2" key="1">
    <citation type="submission" date="2018-05" db="EMBL/GenBank/DDBJ databases">
        <authorList>
            <person name="Lanie J.A."/>
            <person name="Ng W.-L."/>
            <person name="Kazmierczak K.M."/>
            <person name="Andrzejewski T.M."/>
            <person name="Davidsen T.M."/>
            <person name="Wayne K.J."/>
            <person name="Tettelin H."/>
            <person name="Glass J.I."/>
            <person name="Rusch D."/>
            <person name="Podicherti R."/>
            <person name="Tsui H.-C.T."/>
            <person name="Winkler M.E."/>
        </authorList>
    </citation>
    <scope>NUCLEOTIDE SEQUENCE</scope>
</reference>
<feature type="transmembrane region" description="Helical" evidence="1">
    <location>
        <begin position="76"/>
        <end position="93"/>
    </location>
</feature>
<protein>
    <submittedName>
        <fullName evidence="2">Uncharacterized protein</fullName>
    </submittedName>
</protein>
<dbReference type="AlphaFoldDB" id="A0A382TVT8"/>
<keyword evidence="1" id="KW-0472">Membrane</keyword>
<keyword evidence="1" id="KW-0812">Transmembrane</keyword>